<dbReference type="EMBL" id="LXFE01002558">
    <property type="protein sequence ID" value="OLL22945.1"/>
    <property type="molecule type" value="Genomic_DNA"/>
</dbReference>
<reference evidence="3 4" key="1">
    <citation type="submission" date="2016-04" db="EMBL/GenBank/DDBJ databases">
        <title>Evolutionary innovation and constraint leading to complex multicellularity in the Ascomycota.</title>
        <authorList>
            <person name="Cisse O."/>
            <person name="Nguyen A."/>
            <person name="Hewitt D.A."/>
            <person name="Jedd G."/>
            <person name="Stajich J.E."/>
        </authorList>
    </citation>
    <scope>NUCLEOTIDE SEQUENCE [LARGE SCALE GENOMIC DNA]</scope>
    <source>
        <strain evidence="3 4">DAH-3</strain>
    </source>
</reference>
<evidence type="ECO:0000313" key="3">
    <source>
        <dbReference type="EMBL" id="OLL22945.1"/>
    </source>
</evidence>
<proteinExistence type="predicted"/>
<protein>
    <recommendedName>
        <fullName evidence="2">Retrotransposon gag domain-containing protein</fullName>
    </recommendedName>
</protein>
<dbReference type="Proteomes" id="UP000186594">
    <property type="component" value="Unassembled WGS sequence"/>
</dbReference>
<keyword evidence="4" id="KW-1185">Reference proteome</keyword>
<dbReference type="InterPro" id="IPR005162">
    <property type="entry name" value="Retrotrans_gag_dom"/>
</dbReference>
<feature type="region of interest" description="Disordered" evidence="1">
    <location>
        <begin position="168"/>
        <end position="207"/>
    </location>
</feature>
<feature type="compositionally biased region" description="Basic and acidic residues" evidence="1">
    <location>
        <begin position="168"/>
        <end position="179"/>
    </location>
</feature>
<dbReference type="AlphaFoldDB" id="A0A1U7LJW2"/>
<organism evidence="3 4">
    <name type="scientific">Neolecta irregularis (strain DAH-3)</name>
    <dbReference type="NCBI Taxonomy" id="1198029"/>
    <lineage>
        <taxon>Eukaryota</taxon>
        <taxon>Fungi</taxon>
        <taxon>Dikarya</taxon>
        <taxon>Ascomycota</taxon>
        <taxon>Taphrinomycotina</taxon>
        <taxon>Neolectales</taxon>
        <taxon>Neolectaceae</taxon>
        <taxon>Neolecta</taxon>
    </lineage>
</organism>
<sequence>MPKMFTGRGDPIALIIWFSDLDDYFILTQFDRSKGRDLLFAGLLLQGGPKSWWNSRRCHILTWDQFTTELMHEYIPPKAQLLDEWNHLHQGRRELSAFVRDLRRYQLLLPKINDFAAEIKLWDGMNPTVRAQAQLAIPDNATFTQIVRMAVEFDYLLRLRKTQALSKRQEASRESHRFSEPGQASGSGVQRRIRSGSNRAYRLQQEG</sequence>
<name>A0A1U7LJW2_NEOID</name>
<feature type="domain" description="Retrotransposon gag" evidence="2">
    <location>
        <begin position="43"/>
        <end position="126"/>
    </location>
</feature>
<evidence type="ECO:0000259" key="2">
    <source>
        <dbReference type="Pfam" id="PF03732"/>
    </source>
</evidence>
<comment type="caution">
    <text evidence="3">The sequence shown here is derived from an EMBL/GenBank/DDBJ whole genome shotgun (WGS) entry which is preliminary data.</text>
</comment>
<dbReference type="Pfam" id="PF03732">
    <property type="entry name" value="Retrotrans_gag"/>
    <property type="match status" value="1"/>
</dbReference>
<evidence type="ECO:0000313" key="4">
    <source>
        <dbReference type="Proteomes" id="UP000186594"/>
    </source>
</evidence>
<accession>A0A1U7LJW2</accession>
<gene>
    <name evidence="3" type="ORF">NEOLI_003972</name>
</gene>
<evidence type="ECO:0000256" key="1">
    <source>
        <dbReference type="SAM" id="MobiDB-lite"/>
    </source>
</evidence>